<evidence type="ECO:0000259" key="3">
    <source>
        <dbReference type="Pfam" id="PF13871"/>
    </source>
</evidence>
<dbReference type="Pfam" id="PF13872">
    <property type="entry name" value="AAA_34"/>
    <property type="match status" value="1"/>
</dbReference>
<name>A0A9P1CJU2_9DINO</name>
<keyword evidence="7" id="KW-1185">Reference proteome</keyword>
<dbReference type="InterPro" id="IPR027417">
    <property type="entry name" value="P-loop_NTPase"/>
</dbReference>
<reference evidence="6 7" key="2">
    <citation type="submission" date="2024-05" db="EMBL/GenBank/DDBJ databases">
        <authorList>
            <person name="Chen Y."/>
            <person name="Shah S."/>
            <person name="Dougan E. K."/>
            <person name="Thang M."/>
            <person name="Chan C."/>
        </authorList>
    </citation>
    <scope>NUCLEOTIDE SEQUENCE [LARGE SCALE GENOMIC DNA]</scope>
</reference>
<accession>A0A9P1CJU2</accession>
<feature type="compositionally biased region" description="Pro residues" evidence="2">
    <location>
        <begin position="14"/>
        <end position="24"/>
    </location>
</feature>
<dbReference type="PANTHER" id="PTHR12706:SF30">
    <property type="entry name" value="PROTEIN STRAWBERRY NOTCH-RELATED"/>
    <property type="match status" value="1"/>
</dbReference>
<reference evidence="5" key="1">
    <citation type="submission" date="2022-10" db="EMBL/GenBank/DDBJ databases">
        <authorList>
            <person name="Chen Y."/>
            <person name="Dougan E. K."/>
            <person name="Chan C."/>
            <person name="Rhodes N."/>
            <person name="Thang M."/>
        </authorList>
    </citation>
    <scope>NUCLEOTIDE SEQUENCE</scope>
</reference>
<feature type="compositionally biased region" description="Low complexity" evidence="2">
    <location>
        <begin position="25"/>
        <end position="35"/>
    </location>
</feature>
<feature type="region of interest" description="Disordered" evidence="2">
    <location>
        <begin position="1"/>
        <end position="69"/>
    </location>
</feature>
<dbReference type="EMBL" id="CAMXCT010001833">
    <property type="protein sequence ID" value="CAI3993434.1"/>
    <property type="molecule type" value="Genomic_DNA"/>
</dbReference>
<dbReference type="InterPro" id="IPR026937">
    <property type="entry name" value="SBNO_Helicase_C_dom"/>
</dbReference>
<dbReference type="PANTHER" id="PTHR12706">
    <property type="entry name" value="STRAWBERRY NOTCH-RELATED"/>
    <property type="match status" value="1"/>
</dbReference>
<feature type="domain" description="Strawberry notch AAA" evidence="4">
    <location>
        <begin position="112"/>
        <end position="420"/>
    </location>
</feature>
<feature type="domain" description="Strawberry notch helicase C" evidence="3">
    <location>
        <begin position="539"/>
        <end position="603"/>
    </location>
</feature>
<evidence type="ECO:0000256" key="1">
    <source>
        <dbReference type="ARBA" id="ARBA00006992"/>
    </source>
</evidence>
<evidence type="ECO:0000259" key="4">
    <source>
        <dbReference type="Pfam" id="PF13872"/>
    </source>
</evidence>
<evidence type="ECO:0000313" key="6">
    <source>
        <dbReference type="EMBL" id="CAL4780746.1"/>
    </source>
</evidence>
<dbReference type="InterPro" id="IPR026741">
    <property type="entry name" value="SNO"/>
</dbReference>
<dbReference type="EMBL" id="CAMXCT020001833">
    <property type="protein sequence ID" value="CAL1146809.1"/>
    <property type="molecule type" value="Genomic_DNA"/>
</dbReference>
<dbReference type="Gene3D" id="3.40.50.300">
    <property type="entry name" value="P-loop containing nucleotide triphosphate hydrolases"/>
    <property type="match status" value="1"/>
</dbReference>
<dbReference type="OrthoDB" id="417236at2759"/>
<protein>
    <submittedName>
        <fullName evidence="6">Protein FORGETTER 1 (Protein EMBRYO DEFECTIVE 1135)</fullName>
    </submittedName>
</protein>
<dbReference type="Pfam" id="PF13871">
    <property type="entry name" value="Helicase_C_4"/>
    <property type="match status" value="1"/>
</dbReference>
<dbReference type="Proteomes" id="UP001152797">
    <property type="component" value="Unassembled WGS sequence"/>
</dbReference>
<dbReference type="InterPro" id="IPR039187">
    <property type="entry name" value="SNO_AAA"/>
</dbReference>
<comment type="similarity">
    <text evidence="1">Belongs to the SBNO family.</text>
</comment>
<dbReference type="EMBL" id="CAMXCT030001833">
    <property type="protein sequence ID" value="CAL4780746.1"/>
    <property type="molecule type" value="Genomic_DNA"/>
</dbReference>
<dbReference type="SUPFAM" id="SSF52540">
    <property type="entry name" value="P-loop containing nucleoside triphosphate hydrolases"/>
    <property type="match status" value="1"/>
</dbReference>
<organism evidence="5">
    <name type="scientific">Cladocopium goreaui</name>
    <dbReference type="NCBI Taxonomy" id="2562237"/>
    <lineage>
        <taxon>Eukaryota</taxon>
        <taxon>Sar</taxon>
        <taxon>Alveolata</taxon>
        <taxon>Dinophyceae</taxon>
        <taxon>Suessiales</taxon>
        <taxon>Symbiodiniaceae</taxon>
        <taxon>Cladocopium</taxon>
    </lineage>
</organism>
<evidence type="ECO:0000313" key="7">
    <source>
        <dbReference type="Proteomes" id="UP001152797"/>
    </source>
</evidence>
<dbReference type="AlphaFoldDB" id="A0A9P1CJU2"/>
<dbReference type="GO" id="GO:0006355">
    <property type="term" value="P:regulation of DNA-templated transcription"/>
    <property type="evidence" value="ECO:0007669"/>
    <property type="project" value="InterPro"/>
</dbReference>
<evidence type="ECO:0000313" key="5">
    <source>
        <dbReference type="EMBL" id="CAI3993434.1"/>
    </source>
</evidence>
<proteinExistence type="inferred from homology"/>
<comment type="caution">
    <text evidence="5">The sequence shown here is derived from an EMBL/GenBank/DDBJ whole genome shotgun (WGS) entry which is preliminary data.</text>
</comment>
<evidence type="ECO:0000256" key="2">
    <source>
        <dbReference type="SAM" id="MobiDB-lite"/>
    </source>
</evidence>
<sequence>MEDSTRARWSNPDGPVPAAEPPAPAAAAPNDAATPSRRRAPEASGRRAKKPRVAASRVKDTAADAAGRWFRPGQAVVTCESSEDEEHDEGTDEDAVGKQRAFNRSAVVQGGKHPDWLTEPAAVAEISLPPLSSAEVVYLPPEVAEQRLLSSPQLESVAYAARRFQTHLPSGVRAGYYLGDGTGCGKGRVIAALVWHLWNSGAKRHVWLSASNDLLADATRDFQDIGADLPLCNLSFHSYGPILGGGGLDAEGNGIIFASYHLLVSSKTSADAVSPETSRLGQLIDWMRRGKGGACGLIALDEAHRTKNVAAKGSGSSAQLGSKSGLCALELQRACPMAAVLYASATGATELRHLGYLERLGLWGPGRPHQSFEELRNALEGGGLAAMELLAMTMRAEGMLSCRSLSFKGASFRLVPVTLEGLANVYSKACEFWQKSLQLIQICTKVDTAVSLATSAQLRGESVVIAMWSTGESVTEAVAERHGERAAQLAGFASAPKEVALRMLKELRSLASSLTSEPLALKDLFPLDDALERLQLPANPLDEIMKKLGGPRKVAELTGRSRRLVYNELTNETRFEDRGEGANLEELRAFQMGQKHVAIVTEVGLRYALLLAPGAPILAGSQCWNQSTLRQATLHDLHRDALGDLLLGSLLRAFERDQLECRVLQSKAFQPHLNRWAELLVAKGGHGGKVDPHEVPPEVLQHAEKSSAEVKWVLRRLASSESHHRGPPHFPSVLLQRGPQYPFQPFELTYLRSVVGSIRGTELNQPVDLPEVSEEQRAEALKMYKGHVPRDLWAEGCLDDDDLMDHTKPPK</sequence>
<gene>
    <name evidence="5" type="ORF">C1SCF055_LOCUS20185</name>
</gene>